<reference evidence="2" key="1">
    <citation type="submission" date="2018-11" db="EMBL/GenBank/DDBJ databases">
        <title>Genome sequencing of a novel mesophilic and cellulolytic organism within the genus Hungateiclostridium.</title>
        <authorList>
            <person name="Rettenmaier R."/>
            <person name="Liebl W."/>
            <person name="Zverlov V."/>
        </authorList>
    </citation>
    <scope>NUCLEOTIDE SEQUENCE [LARGE SCALE GENOMIC DNA]</scope>
    <source>
        <strain evidence="2">N2K1</strain>
    </source>
</reference>
<proteinExistence type="predicted"/>
<dbReference type="EMBL" id="RLII01000007">
    <property type="protein sequence ID" value="RXE59233.1"/>
    <property type="molecule type" value="Genomic_DNA"/>
</dbReference>
<gene>
    <name evidence="1" type="ORF">EFD62_07605</name>
</gene>
<dbReference type="SUPFAM" id="SSF158430">
    <property type="entry name" value="Bacillus cereus metalloprotein-like"/>
    <property type="match status" value="2"/>
</dbReference>
<protein>
    <submittedName>
        <fullName evidence="1">DUF2935 domain-containing protein</fullName>
    </submittedName>
</protein>
<dbReference type="OrthoDB" id="1633927at2"/>
<dbReference type="Pfam" id="PF11155">
    <property type="entry name" value="DUF2935"/>
    <property type="match status" value="2"/>
</dbReference>
<dbReference type="AlphaFoldDB" id="A0A4Q0I4J8"/>
<keyword evidence="2" id="KW-1185">Reference proteome</keyword>
<name>A0A4Q0I4J8_9FIRM</name>
<accession>A0A4Q0I4J8</accession>
<comment type="caution">
    <text evidence="1">The sequence shown here is derived from an EMBL/GenBank/DDBJ whole genome shotgun (WGS) entry which is preliminary data.</text>
</comment>
<dbReference type="InterPro" id="IPR021328">
    <property type="entry name" value="CotB-like"/>
</dbReference>
<dbReference type="RefSeq" id="WP_069195268.1">
    <property type="nucleotide sequence ID" value="NZ_RLII01000007.1"/>
</dbReference>
<dbReference type="Proteomes" id="UP000289166">
    <property type="component" value="Unassembled WGS sequence"/>
</dbReference>
<sequence>MLSKPEYARLSLEAHLFFARIMKEHSFFIETALTAKYKNNKEKARFFMLKFDRLLAEALAVSAGAIGPDAGAADEIVTPHTLNAELSSSFFTGIPVNTEITQREIAFTRNIKMTFLPKIEEKVYVINQNAIILTAALVNYKKKLLIDVLASRVYLSMYPSLLIHMIEEAKQYIGILQMLQKYENPNEYCGILEQERFWNDIMYEHMEYVRGSLDPIGCEMLETCDTLAREFRINAQRAKSDEAQEIFEDEFAKRSLDLLRETKDFMGKWTEELLKSKIQALVLPIVADHTFREANHYYRLLRAFEKMK</sequence>
<dbReference type="Gene3D" id="1.20.1260.120">
    <property type="entry name" value="Protein of unknown function DUF2935"/>
    <property type="match status" value="1"/>
</dbReference>
<organism evidence="1 2">
    <name type="scientific">Acetivibrio mesophilus</name>
    <dbReference type="NCBI Taxonomy" id="2487273"/>
    <lineage>
        <taxon>Bacteria</taxon>
        <taxon>Bacillati</taxon>
        <taxon>Bacillota</taxon>
        <taxon>Clostridia</taxon>
        <taxon>Eubacteriales</taxon>
        <taxon>Oscillospiraceae</taxon>
        <taxon>Acetivibrio</taxon>
    </lineage>
</organism>
<evidence type="ECO:0000313" key="2">
    <source>
        <dbReference type="Proteomes" id="UP000289166"/>
    </source>
</evidence>
<evidence type="ECO:0000313" key="1">
    <source>
        <dbReference type="EMBL" id="RXE59233.1"/>
    </source>
</evidence>